<feature type="transmembrane region" description="Helical" evidence="7">
    <location>
        <begin position="113"/>
        <end position="132"/>
    </location>
</feature>
<evidence type="ECO:0000256" key="7">
    <source>
        <dbReference type="SAM" id="Phobius"/>
    </source>
</evidence>
<feature type="compositionally biased region" description="Polar residues" evidence="6">
    <location>
        <begin position="862"/>
        <end position="875"/>
    </location>
</feature>
<dbReference type="Pfam" id="PF07810">
    <property type="entry name" value="TMC"/>
    <property type="match status" value="1"/>
</dbReference>
<reference evidence="10" key="1">
    <citation type="submission" date="2025-08" db="UniProtKB">
        <authorList>
            <consortium name="RefSeq"/>
        </authorList>
    </citation>
    <scope>IDENTIFICATION</scope>
    <source>
        <tissue evidence="10">Entire body</tissue>
    </source>
</reference>
<dbReference type="InterPro" id="IPR038900">
    <property type="entry name" value="TMC"/>
</dbReference>
<feature type="compositionally biased region" description="Polar residues" evidence="6">
    <location>
        <begin position="303"/>
        <end position="321"/>
    </location>
</feature>
<dbReference type="PANTHER" id="PTHR23302:SF40">
    <property type="entry name" value="TRANSMEMBRANE CHANNEL-LIKE PROTEIN"/>
    <property type="match status" value="1"/>
</dbReference>
<feature type="compositionally biased region" description="Polar residues" evidence="6">
    <location>
        <begin position="892"/>
        <end position="903"/>
    </location>
</feature>
<gene>
    <name evidence="10" type="primary">LOC108732451</name>
</gene>
<keyword evidence="4 7" id="KW-1133">Transmembrane helix</keyword>
<accession>A0A1W4W3P4</accession>
<feature type="compositionally biased region" description="Basic and acidic residues" evidence="6">
    <location>
        <begin position="1029"/>
        <end position="1039"/>
    </location>
</feature>
<sequence length="1039" mass="118864">MAENSRMSKLSEKEDECVFTWKVFTGWDYMIGNAETAHNRVSSIVMGFKEALLEEAEKKRDSRNWRIISSRVFVNLMVVSLLISSAWVVIKVVTRSTEPESMSTVWRRNEITVVLNLITTSFPIGFEILGIIEKYHPRKALRIQLARIMVLNLLNVYSLIFAQFVKIDGMTKRLNEIKPIFSNDTILKGHNPALYKIKSDQTECLCDGMKAVSSPTTPIVLNVTTTAIPQLYNFTTDDYSETFSQTQSSIDDNDFDTTTYESTDFQNDNISYTTEHSTTILTMNESTDTFSFNESSFNISTYNTSDNMSVSTERQNSNNSGDLDEGIGLDYYSYEDDSEDNWSDRLMKELEDINEFNITTSTFETETNTSSSYLEQNFTDFVQNNNSETYTDRSELTSVFYENETSTNADISSESENEDTSSDIPATSETTNNFSEYYKKADNNLFRSITKTWNDSTDESQQTTTEETPICETICKNLALNNKTTPNDITKLSDLEEKASELPYQNRSELRTLCWETMFGQELVKIVIMDLVMTALGILGVDFFRGLFLRVMNRCWCWDLEKKFPEYGEFKVAENILHLVNNQGMVWMGMFFSPGLVWINVIKLYILMYLRSWTVLTCNVPHSVVFRASRSNNFYFTLLLMMLFLCTLPVGYAVVWVEPSWHCGPFSNYTRIFHIFTTTIKSIVPKNLHKVLDYIASPGIIIPLLILLILIIYYLVSLTGALREANNDLKIQLRQERTEERRKMFKLVDRRRRIGSGGSGEFDNTPFARWKKLLNNLPNQKSLEEVVKEPEMDALDQEQKDGNKTKEILAKFIRKALGRASTSEEENPPLPDDATDNEQHESLPDDINTPKQDVRSPKSPRTRTNAVFQNFQNTVHLALSRKRSNSEANEDPQINLTSPSSISPKHKDTSSSSINLHEVSSSKQNGSKRHLKSNRPPKWTDNIPLITISKTESDDSLLKSSTIDIKAKTEESSQNKEEKVKSFDTDVPSGSKKVPENLKNQSKERHTKPKEKHLRKQSTVENNEDSISDNEKHKSSLSI</sequence>
<feature type="transmembrane region" description="Helical" evidence="7">
    <location>
        <begin position="585"/>
        <end position="606"/>
    </location>
</feature>
<feature type="compositionally biased region" description="Polar residues" evidence="6">
    <location>
        <begin position="910"/>
        <end position="925"/>
    </location>
</feature>
<dbReference type="AlphaFoldDB" id="A0A1W4W3P4"/>
<keyword evidence="5 7" id="KW-0472">Membrane</keyword>
<feature type="region of interest" description="Disordered" evidence="6">
    <location>
        <begin position="405"/>
        <end position="430"/>
    </location>
</feature>
<feature type="transmembrane region" description="Helical" evidence="7">
    <location>
        <begin position="691"/>
        <end position="716"/>
    </location>
</feature>
<evidence type="ECO:0000256" key="3">
    <source>
        <dbReference type="ARBA" id="ARBA00022692"/>
    </source>
</evidence>
<dbReference type="GO" id="GO:0008381">
    <property type="term" value="F:mechanosensitive monoatomic ion channel activity"/>
    <property type="evidence" value="ECO:0007669"/>
    <property type="project" value="TreeGrafter"/>
</dbReference>
<feature type="transmembrane region" description="Helical" evidence="7">
    <location>
        <begin position="634"/>
        <end position="657"/>
    </location>
</feature>
<protein>
    <submittedName>
        <fullName evidence="10">Transmembrane channel-like protein 3</fullName>
    </submittedName>
</protein>
<feature type="compositionally biased region" description="Basic and acidic residues" evidence="6">
    <location>
        <begin position="993"/>
        <end position="1004"/>
    </location>
</feature>
<name>A0A1W4W3P4_AGRPL</name>
<organism evidence="9 10">
    <name type="scientific">Agrilus planipennis</name>
    <name type="common">Emerald ash borer</name>
    <name type="synonym">Agrilus marcopoli</name>
    <dbReference type="NCBI Taxonomy" id="224129"/>
    <lineage>
        <taxon>Eukaryota</taxon>
        <taxon>Metazoa</taxon>
        <taxon>Ecdysozoa</taxon>
        <taxon>Arthropoda</taxon>
        <taxon>Hexapoda</taxon>
        <taxon>Insecta</taxon>
        <taxon>Pterygota</taxon>
        <taxon>Neoptera</taxon>
        <taxon>Endopterygota</taxon>
        <taxon>Coleoptera</taxon>
        <taxon>Polyphaga</taxon>
        <taxon>Elateriformia</taxon>
        <taxon>Buprestoidea</taxon>
        <taxon>Buprestidae</taxon>
        <taxon>Agrilinae</taxon>
        <taxon>Agrilus</taxon>
    </lineage>
</organism>
<dbReference type="InterPro" id="IPR012496">
    <property type="entry name" value="TMC_dom"/>
</dbReference>
<feature type="region of interest" description="Disordered" evidence="6">
    <location>
        <begin position="303"/>
        <end position="326"/>
    </location>
</feature>
<dbReference type="GO" id="GO:0005886">
    <property type="term" value="C:plasma membrane"/>
    <property type="evidence" value="ECO:0007669"/>
    <property type="project" value="InterPro"/>
</dbReference>
<dbReference type="KEGG" id="apln:108732451"/>
<evidence type="ECO:0000256" key="5">
    <source>
        <dbReference type="ARBA" id="ARBA00023136"/>
    </source>
</evidence>
<feature type="domain" description="TMC" evidence="8">
    <location>
        <begin position="514"/>
        <end position="629"/>
    </location>
</feature>
<dbReference type="InParanoid" id="A0A1W4W3P4"/>
<evidence type="ECO:0000313" key="10">
    <source>
        <dbReference type="RefSeq" id="XP_018318769.1"/>
    </source>
</evidence>
<evidence type="ECO:0000313" key="9">
    <source>
        <dbReference type="Proteomes" id="UP000192223"/>
    </source>
</evidence>
<evidence type="ECO:0000256" key="1">
    <source>
        <dbReference type="ARBA" id="ARBA00004141"/>
    </source>
</evidence>
<feature type="compositionally biased region" description="Basic residues" evidence="6">
    <location>
        <begin position="926"/>
        <end position="935"/>
    </location>
</feature>
<feature type="transmembrane region" description="Helical" evidence="7">
    <location>
        <begin position="144"/>
        <end position="165"/>
    </location>
</feature>
<keyword evidence="3 7" id="KW-0812">Transmembrane</keyword>
<evidence type="ECO:0000259" key="8">
    <source>
        <dbReference type="Pfam" id="PF07810"/>
    </source>
</evidence>
<keyword evidence="9" id="KW-1185">Reference proteome</keyword>
<feature type="region of interest" description="Disordered" evidence="6">
    <location>
        <begin position="966"/>
        <end position="1039"/>
    </location>
</feature>
<dbReference type="Proteomes" id="UP000192223">
    <property type="component" value="Unplaced"/>
</dbReference>
<dbReference type="PANTHER" id="PTHR23302">
    <property type="entry name" value="TRANSMEMBRANE CHANNEL-RELATED"/>
    <property type="match status" value="1"/>
</dbReference>
<proteinExistence type="inferred from homology"/>
<evidence type="ECO:0000256" key="2">
    <source>
        <dbReference type="ARBA" id="ARBA00006510"/>
    </source>
</evidence>
<comment type="subcellular location">
    <subcellularLocation>
        <location evidence="1">Membrane</location>
        <topology evidence="1">Multi-pass membrane protein</topology>
    </subcellularLocation>
</comment>
<dbReference type="FunCoup" id="A0A1W4W3P4">
    <property type="interactions" value="15"/>
</dbReference>
<dbReference type="OrthoDB" id="5831905at2759"/>
<feature type="compositionally biased region" description="Basic and acidic residues" evidence="6">
    <location>
        <begin position="966"/>
        <end position="984"/>
    </location>
</feature>
<feature type="transmembrane region" description="Helical" evidence="7">
    <location>
        <begin position="72"/>
        <end position="93"/>
    </location>
</feature>
<dbReference type="GeneID" id="108732451"/>
<dbReference type="RefSeq" id="XP_018318769.1">
    <property type="nucleotide sequence ID" value="XM_018463267.1"/>
</dbReference>
<evidence type="ECO:0000256" key="6">
    <source>
        <dbReference type="SAM" id="MobiDB-lite"/>
    </source>
</evidence>
<feature type="compositionally biased region" description="Basic residues" evidence="6">
    <location>
        <begin position="1005"/>
        <end position="1016"/>
    </location>
</feature>
<evidence type="ECO:0000256" key="4">
    <source>
        <dbReference type="ARBA" id="ARBA00022989"/>
    </source>
</evidence>
<comment type="similarity">
    <text evidence="2">Belongs to the TMC family.</text>
</comment>
<feature type="region of interest" description="Disordered" evidence="6">
    <location>
        <begin position="817"/>
        <end position="942"/>
    </location>
</feature>